<organism evidence="8 9">
    <name type="scientific">Thermoanaerobaculum aquaticum</name>
    <dbReference type="NCBI Taxonomy" id="1312852"/>
    <lineage>
        <taxon>Bacteria</taxon>
        <taxon>Pseudomonadati</taxon>
        <taxon>Acidobacteriota</taxon>
        <taxon>Thermoanaerobaculia</taxon>
        <taxon>Thermoanaerobaculales</taxon>
        <taxon>Thermoanaerobaculaceae</taxon>
        <taxon>Thermoanaerobaculum</taxon>
    </lineage>
</organism>
<comment type="subcellular location">
    <subcellularLocation>
        <location evidence="1">Cytoplasm</location>
    </subcellularLocation>
</comment>
<dbReference type="InterPro" id="IPR041532">
    <property type="entry name" value="RlmI-like_PUA"/>
</dbReference>
<dbReference type="GO" id="GO:0003723">
    <property type="term" value="F:RNA binding"/>
    <property type="evidence" value="ECO:0007669"/>
    <property type="project" value="InterPro"/>
</dbReference>
<keyword evidence="3" id="KW-0489">Methyltransferase</keyword>
<dbReference type="STRING" id="1312852.EG19_06035"/>
<dbReference type="SUPFAM" id="SSF53335">
    <property type="entry name" value="S-adenosyl-L-methionine-dependent methyltransferases"/>
    <property type="match status" value="1"/>
</dbReference>
<dbReference type="EMBL" id="JMFG01000023">
    <property type="protein sequence ID" value="KDA53306.1"/>
    <property type="molecule type" value="Genomic_DNA"/>
</dbReference>
<dbReference type="InterPro" id="IPR029063">
    <property type="entry name" value="SAM-dependent_MTases_sf"/>
</dbReference>
<evidence type="ECO:0000259" key="7">
    <source>
        <dbReference type="Pfam" id="PF17785"/>
    </source>
</evidence>
<accession>A0A062XYW5</accession>
<dbReference type="GO" id="GO:0008168">
    <property type="term" value="F:methyltransferase activity"/>
    <property type="evidence" value="ECO:0007669"/>
    <property type="project" value="UniProtKB-KW"/>
</dbReference>
<dbReference type="PANTHER" id="PTHR42873:SF1">
    <property type="entry name" value="S-ADENOSYLMETHIONINE-DEPENDENT METHYLTRANSFERASE DOMAIN-CONTAINING PROTEIN"/>
    <property type="match status" value="1"/>
</dbReference>
<evidence type="ECO:0000313" key="9">
    <source>
        <dbReference type="Proteomes" id="UP000027284"/>
    </source>
</evidence>
<dbReference type="OrthoDB" id="9805492at2"/>
<dbReference type="InterPro" id="IPR019614">
    <property type="entry name" value="SAM-dep_methyl-trfase"/>
</dbReference>
<reference evidence="8 9" key="1">
    <citation type="submission" date="2014-04" db="EMBL/GenBank/DDBJ databases">
        <title>The Genome Sequence of Thermoanaerobaculum aquaticum MP-01, The First Cultivated Group 23 Acidobacterium.</title>
        <authorList>
            <person name="Stamps B.W."/>
            <person name="Losey N.A."/>
            <person name="Lawson P.A."/>
            <person name="Stevenson B.S."/>
        </authorList>
    </citation>
    <scope>NUCLEOTIDE SEQUENCE [LARGE SCALE GENOMIC DNA]</scope>
    <source>
        <strain evidence="8 9">MP-01</strain>
    </source>
</reference>
<dbReference type="InterPro" id="IPR036974">
    <property type="entry name" value="PUA_sf"/>
</dbReference>
<dbReference type="GO" id="GO:0032259">
    <property type="term" value="P:methylation"/>
    <property type="evidence" value="ECO:0007669"/>
    <property type="project" value="UniProtKB-KW"/>
</dbReference>
<dbReference type="Pfam" id="PF17785">
    <property type="entry name" value="PUA_3"/>
    <property type="match status" value="1"/>
</dbReference>
<dbReference type="Proteomes" id="UP000027284">
    <property type="component" value="Unassembled WGS sequence"/>
</dbReference>
<keyword evidence="2" id="KW-0963">Cytoplasm</keyword>
<protein>
    <recommendedName>
        <fullName evidence="10">Class I SAM-dependent rRNA methyltransferase</fullName>
    </recommendedName>
</protein>
<evidence type="ECO:0000256" key="4">
    <source>
        <dbReference type="ARBA" id="ARBA00022679"/>
    </source>
</evidence>
<keyword evidence="9" id="KW-1185">Reference proteome</keyword>
<evidence type="ECO:0000256" key="2">
    <source>
        <dbReference type="ARBA" id="ARBA00022490"/>
    </source>
</evidence>
<dbReference type="Gene3D" id="3.40.50.150">
    <property type="entry name" value="Vaccinia Virus protein VP39"/>
    <property type="match status" value="1"/>
</dbReference>
<sequence>MNPFALVGEVQLKAGKEEPCRRRHPWVYRGALATPLPDKKGPVAVFSAQRELLGVALPAASEGSLALRMVTFGPEPWTASVLRRRLANAWRVREVVRRHTEAFRFLHAEGDGVPGLVADVYGCFLVFELYEPVWESYLPFLVEEASKLSRAETVLCRRASGSGVEVLKGTVPPEPVLVREYTWRLLADLLGGQKTGLFLDQRENRLLLSQLAHSARVLNLFAYTGGFGVAARVGGARQVVNVESSKRALELAQRTYHASGLSPSEGEFVQGDAFAVARNLALRGEKFDWVVVDPPAFVKSAEKQARGLSGYRDINLQALKLVREGGMLLTCSCSARVSVEQLEGALLSAALDAGREVRVLERRGAGADHPVSLFCPESRHLKVLWCAVF</sequence>
<dbReference type="Gene3D" id="3.30.750.80">
    <property type="entry name" value="RNA methyltransferase domain (HRMD) like"/>
    <property type="match status" value="1"/>
</dbReference>
<evidence type="ECO:0000313" key="8">
    <source>
        <dbReference type="EMBL" id="KDA53306.1"/>
    </source>
</evidence>
<keyword evidence="4" id="KW-0808">Transferase</keyword>
<feature type="domain" description="RlmI-like PUA" evidence="7">
    <location>
        <begin position="10"/>
        <end position="57"/>
    </location>
</feature>
<dbReference type="Pfam" id="PF10672">
    <property type="entry name" value="Methyltrans_SAM"/>
    <property type="match status" value="1"/>
</dbReference>
<dbReference type="CDD" id="cd11572">
    <property type="entry name" value="RlmI_M_like"/>
    <property type="match status" value="1"/>
</dbReference>
<evidence type="ECO:0000256" key="3">
    <source>
        <dbReference type="ARBA" id="ARBA00022603"/>
    </source>
</evidence>
<dbReference type="GO" id="GO:0005737">
    <property type="term" value="C:cytoplasm"/>
    <property type="evidence" value="ECO:0007669"/>
    <property type="project" value="UniProtKB-SubCell"/>
</dbReference>
<keyword evidence="5" id="KW-0949">S-adenosyl-L-methionine</keyword>
<feature type="domain" description="S-adenosylmethionine-dependent methyltransferase" evidence="6">
    <location>
        <begin position="158"/>
        <end position="336"/>
    </location>
</feature>
<dbReference type="CDD" id="cd02440">
    <property type="entry name" value="AdoMet_MTases"/>
    <property type="match status" value="1"/>
</dbReference>
<evidence type="ECO:0000256" key="5">
    <source>
        <dbReference type="ARBA" id="ARBA00022691"/>
    </source>
</evidence>
<evidence type="ECO:0000256" key="1">
    <source>
        <dbReference type="ARBA" id="ARBA00004496"/>
    </source>
</evidence>
<dbReference type="PANTHER" id="PTHR42873">
    <property type="entry name" value="RIBOSOMAL RNA LARGE SUBUNIT METHYLTRANSFERASE"/>
    <property type="match status" value="1"/>
</dbReference>
<dbReference type="AlphaFoldDB" id="A0A062XYW5"/>
<comment type="caution">
    <text evidence="8">The sequence shown here is derived from an EMBL/GenBank/DDBJ whole genome shotgun (WGS) entry which is preliminary data.</text>
</comment>
<proteinExistence type="predicted"/>
<gene>
    <name evidence="8" type="ORF">EG19_06035</name>
</gene>
<evidence type="ECO:0000259" key="6">
    <source>
        <dbReference type="Pfam" id="PF10672"/>
    </source>
</evidence>
<dbReference type="RefSeq" id="WP_038049837.1">
    <property type="nucleotide sequence ID" value="NZ_JMFG01000023.1"/>
</dbReference>
<evidence type="ECO:0008006" key="10">
    <source>
        <dbReference type="Google" id="ProtNLM"/>
    </source>
</evidence>
<dbReference type="Gene3D" id="2.30.130.10">
    <property type="entry name" value="PUA domain"/>
    <property type="match status" value="1"/>
</dbReference>
<name>A0A062XYW5_9BACT</name>